<proteinExistence type="inferred from homology"/>
<dbReference type="InterPro" id="IPR036291">
    <property type="entry name" value="NAD(P)-bd_dom_sf"/>
</dbReference>
<reference evidence="3 4" key="1">
    <citation type="journal article" date="2019" name="Environ. Microbiol.">
        <title>Species interactions and distinct microbial communities in high Arctic permafrost affected cryosols are associated with the CH4 and CO2 gas fluxes.</title>
        <authorList>
            <person name="Altshuler I."/>
            <person name="Hamel J."/>
            <person name="Turney S."/>
            <person name="Magnuson E."/>
            <person name="Levesque R."/>
            <person name="Greer C."/>
            <person name="Whyte L.G."/>
        </authorList>
    </citation>
    <scope>NUCLEOTIDE SEQUENCE [LARGE SCALE GENOMIC DNA]</scope>
    <source>
        <strain evidence="3 4">S06.C</strain>
    </source>
</reference>
<keyword evidence="2" id="KW-0560">Oxidoreductase</keyword>
<dbReference type="CDD" id="cd05233">
    <property type="entry name" value="SDR_c"/>
    <property type="match status" value="1"/>
</dbReference>
<dbReference type="InterPro" id="IPR020904">
    <property type="entry name" value="Sc_DH/Rdtase_CS"/>
</dbReference>
<dbReference type="Pfam" id="PF13561">
    <property type="entry name" value="adh_short_C2"/>
    <property type="match status" value="1"/>
</dbReference>
<comment type="similarity">
    <text evidence="1">Belongs to the short-chain dehydrogenases/reductases (SDR) family.</text>
</comment>
<dbReference type="PANTHER" id="PTHR42879:SF2">
    <property type="entry name" value="3-OXOACYL-[ACYL-CARRIER-PROTEIN] REDUCTASE FABG"/>
    <property type="match status" value="1"/>
</dbReference>
<dbReference type="Gene3D" id="3.40.50.720">
    <property type="entry name" value="NAD(P)-binding Rossmann-like Domain"/>
    <property type="match status" value="1"/>
</dbReference>
<dbReference type="AlphaFoldDB" id="A0A502DMU4"/>
<evidence type="ECO:0000313" key="4">
    <source>
        <dbReference type="Proteomes" id="UP000319212"/>
    </source>
</evidence>
<gene>
    <name evidence="3" type="ORF">EAH82_16840</name>
</gene>
<dbReference type="InterPro" id="IPR002347">
    <property type="entry name" value="SDR_fam"/>
</dbReference>
<dbReference type="FunFam" id="3.40.50.720:FF:000173">
    <property type="entry name" value="3-oxoacyl-[acyl-carrier protein] reductase"/>
    <property type="match status" value="1"/>
</dbReference>
<sequence>MQVDSNTISANAPGKFRGRVAVVTAGSGGIGSAIALRLARDGAQAVVCLDRNPAVHGMPDQLRALGAESAAYQLSCQDEQAIPQVFQEIVERFGPVDILVNGVGGGVRPPAEFWCADPATLALAIDSSLFSAMLCSLQVVPGMRQRCFGKIVNIGSGVALAPVPKLVPYGAAKTGLIGFTRGLALELAPFKVNVNIVSPGPIATRGVQSLPAETREFSRQQIPMGFIGEPDDIANAVAFFVSEESRFVTGQNLLVNGGRAFN</sequence>
<dbReference type="EMBL" id="RCZI01000004">
    <property type="protein sequence ID" value="TPG26052.1"/>
    <property type="molecule type" value="Genomic_DNA"/>
</dbReference>
<dbReference type="RefSeq" id="WP_140843646.1">
    <property type="nucleotide sequence ID" value="NZ_RCZI01000004.1"/>
</dbReference>
<dbReference type="PROSITE" id="PS00061">
    <property type="entry name" value="ADH_SHORT"/>
    <property type="match status" value="1"/>
</dbReference>
<dbReference type="PRINTS" id="PR00081">
    <property type="entry name" value="GDHRDH"/>
</dbReference>
<comment type="caution">
    <text evidence="3">The sequence shown here is derived from an EMBL/GenBank/DDBJ whole genome shotgun (WGS) entry which is preliminary data.</text>
</comment>
<evidence type="ECO:0000313" key="3">
    <source>
        <dbReference type="EMBL" id="TPG26052.1"/>
    </source>
</evidence>
<dbReference type="PRINTS" id="PR00080">
    <property type="entry name" value="SDRFAMILY"/>
</dbReference>
<dbReference type="GO" id="GO:0016491">
    <property type="term" value="F:oxidoreductase activity"/>
    <property type="evidence" value="ECO:0007669"/>
    <property type="project" value="UniProtKB-KW"/>
</dbReference>
<dbReference type="PANTHER" id="PTHR42879">
    <property type="entry name" value="3-OXOACYL-(ACYL-CARRIER-PROTEIN) REDUCTASE"/>
    <property type="match status" value="1"/>
</dbReference>
<dbReference type="GO" id="GO:0032787">
    <property type="term" value="P:monocarboxylic acid metabolic process"/>
    <property type="evidence" value="ECO:0007669"/>
    <property type="project" value="UniProtKB-ARBA"/>
</dbReference>
<evidence type="ECO:0000256" key="1">
    <source>
        <dbReference type="ARBA" id="ARBA00006484"/>
    </source>
</evidence>
<protein>
    <submittedName>
        <fullName evidence="3">SDR family oxidoreductase</fullName>
    </submittedName>
</protein>
<name>A0A502DMU4_9BURK</name>
<dbReference type="OrthoDB" id="9806974at2"/>
<dbReference type="SUPFAM" id="SSF51735">
    <property type="entry name" value="NAD(P)-binding Rossmann-fold domains"/>
    <property type="match status" value="1"/>
</dbReference>
<dbReference type="InterPro" id="IPR050259">
    <property type="entry name" value="SDR"/>
</dbReference>
<evidence type="ECO:0000256" key="2">
    <source>
        <dbReference type="ARBA" id="ARBA00023002"/>
    </source>
</evidence>
<dbReference type="Proteomes" id="UP000319212">
    <property type="component" value="Unassembled WGS sequence"/>
</dbReference>
<accession>A0A502DMU4</accession>
<organism evidence="3 4">
    <name type="scientific">Variovorax guangxiensis</name>
    <dbReference type="NCBI Taxonomy" id="1775474"/>
    <lineage>
        <taxon>Bacteria</taxon>
        <taxon>Pseudomonadati</taxon>
        <taxon>Pseudomonadota</taxon>
        <taxon>Betaproteobacteria</taxon>
        <taxon>Burkholderiales</taxon>
        <taxon>Comamonadaceae</taxon>
        <taxon>Variovorax</taxon>
    </lineage>
</organism>